<dbReference type="AlphaFoldDB" id="A0A8H4QR60"/>
<accession>A0A8H4QR60</accession>
<dbReference type="EMBL" id="JAACJL010000033">
    <property type="protein sequence ID" value="KAF4615842.1"/>
    <property type="molecule type" value="Genomic_DNA"/>
</dbReference>
<evidence type="ECO:0000313" key="4">
    <source>
        <dbReference type="Proteomes" id="UP000521872"/>
    </source>
</evidence>
<reference evidence="3 4" key="1">
    <citation type="submission" date="2019-12" db="EMBL/GenBank/DDBJ databases">
        <authorList>
            <person name="Floudas D."/>
            <person name="Bentzer J."/>
            <person name="Ahren D."/>
            <person name="Johansson T."/>
            <person name="Persson P."/>
            <person name="Tunlid A."/>
        </authorList>
    </citation>
    <scope>NUCLEOTIDE SEQUENCE [LARGE SCALE GENOMIC DNA]</scope>
    <source>
        <strain evidence="3 4">CBS 102.39</strain>
    </source>
</reference>
<dbReference type="InterPro" id="IPR036397">
    <property type="entry name" value="RNaseH_sf"/>
</dbReference>
<protein>
    <recommendedName>
        <fullName evidence="2">Integrase catalytic domain-containing protein</fullName>
    </recommendedName>
</protein>
<keyword evidence="4" id="KW-1185">Reference proteome</keyword>
<dbReference type="Pfam" id="PF24764">
    <property type="entry name" value="rva_4"/>
    <property type="match status" value="1"/>
</dbReference>
<dbReference type="SUPFAM" id="SSF53098">
    <property type="entry name" value="Ribonuclease H-like"/>
    <property type="match status" value="1"/>
</dbReference>
<dbReference type="InterPro" id="IPR058913">
    <property type="entry name" value="Integrase_dom_put"/>
</dbReference>
<proteinExistence type="predicted"/>
<dbReference type="Gene3D" id="3.30.420.10">
    <property type="entry name" value="Ribonuclease H-like superfamily/Ribonuclease H"/>
    <property type="match status" value="1"/>
</dbReference>
<organism evidence="3 4">
    <name type="scientific">Agrocybe pediades</name>
    <dbReference type="NCBI Taxonomy" id="84607"/>
    <lineage>
        <taxon>Eukaryota</taxon>
        <taxon>Fungi</taxon>
        <taxon>Dikarya</taxon>
        <taxon>Basidiomycota</taxon>
        <taxon>Agaricomycotina</taxon>
        <taxon>Agaricomycetes</taxon>
        <taxon>Agaricomycetidae</taxon>
        <taxon>Agaricales</taxon>
        <taxon>Agaricineae</taxon>
        <taxon>Strophariaceae</taxon>
        <taxon>Agrocybe</taxon>
    </lineage>
</organism>
<evidence type="ECO:0000259" key="2">
    <source>
        <dbReference type="PROSITE" id="PS50994"/>
    </source>
</evidence>
<evidence type="ECO:0000313" key="3">
    <source>
        <dbReference type="EMBL" id="KAF4615842.1"/>
    </source>
</evidence>
<feature type="domain" description="Integrase catalytic" evidence="2">
    <location>
        <begin position="232"/>
        <end position="414"/>
    </location>
</feature>
<dbReference type="PANTHER" id="PTHR46791">
    <property type="entry name" value="EXPRESSED PROTEIN"/>
    <property type="match status" value="1"/>
</dbReference>
<dbReference type="InterPro" id="IPR001584">
    <property type="entry name" value="Integrase_cat-core"/>
</dbReference>
<keyword evidence="1" id="KW-0694">RNA-binding</keyword>
<dbReference type="GO" id="GO:0005634">
    <property type="term" value="C:nucleus"/>
    <property type="evidence" value="ECO:0007669"/>
    <property type="project" value="UniProtKB-ARBA"/>
</dbReference>
<dbReference type="InterPro" id="IPR012337">
    <property type="entry name" value="RNaseH-like_sf"/>
</dbReference>
<dbReference type="GO" id="GO:0003723">
    <property type="term" value="F:RNA binding"/>
    <property type="evidence" value="ECO:0007669"/>
    <property type="project" value="UniProtKB-KW"/>
</dbReference>
<dbReference type="PROSITE" id="PS50994">
    <property type="entry name" value="INTEGRASE"/>
    <property type="match status" value="1"/>
</dbReference>
<dbReference type="GO" id="GO:0015074">
    <property type="term" value="P:DNA integration"/>
    <property type="evidence" value="ECO:0007669"/>
    <property type="project" value="InterPro"/>
</dbReference>
<name>A0A8H4QR60_9AGAR</name>
<comment type="caution">
    <text evidence="3">The sequence shown here is derived from an EMBL/GenBank/DDBJ whole genome shotgun (WGS) entry which is preliminary data.</text>
</comment>
<evidence type="ECO:0000256" key="1">
    <source>
        <dbReference type="ARBA" id="ARBA00022884"/>
    </source>
</evidence>
<gene>
    <name evidence="3" type="ORF">D9613_012398</name>
</gene>
<dbReference type="PANTHER" id="PTHR46791:SF5">
    <property type="entry name" value="CLR5 DOMAIN-CONTAINING PROTEIN-RELATED"/>
    <property type="match status" value="1"/>
</dbReference>
<dbReference type="Proteomes" id="UP000521872">
    <property type="component" value="Unassembled WGS sequence"/>
</dbReference>
<sequence>MASVPSAEGRAQNHGEVDSVQLLFLHCGSVLQEARFIRESLPNAERSAVERVLRQLHSVHKILDELEDPWISTAEIQGLVDLILEVAGPLQIWLEQPPENPQPPMRANGHGTGRPRFVLDLDRAIELHDMDLSWGQIADAMGIGRTTLHRHLKVAGRSSARRPFTEITDEDLDLLISDISRHHPLTGSVVVRGHLEASGVHVPLVRVQESLRRVDEIGVNLRWNGTVRRRVYKVRGSNALWHQDGNEKLRPWGFYVHGCVDGHSRLIIYLKCSNSKKAKVVEGYFMAAVRIYGWPSRARGDFGTENNGIERQMVNHWGTTHRAYLRGRSIHNVRIERLWRDVRRDTLEFFRTLFLHLEAIGLLDMENPIQRICLFLTYQHRIQNSLDSTVASWNLHKVRTAGNKSPIALYQLSREQAINRGYWTGDPGDDIRDVGDDYGRDLHESFPPADELAEDPSEPLYTQMTPEEERQAGIFVDDDDEIREARELLKEIDFEEDDGNFGIDIYCEAVTRLTALVNGESGSDEV</sequence>